<dbReference type="RefSeq" id="WP_323438421.1">
    <property type="nucleotide sequence ID" value="NZ_JAYFUH010000085.1"/>
</dbReference>
<protein>
    <submittedName>
        <fullName evidence="2">Uncharacterized protein</fullName>
    </submittedName>
</protein>
<name>A0ABU5V2J5_9GAMM</name>
<dbReference type="Proteomes" id="UP001301653">
    <property type="component" value="Unassembled WGS sequence"/>
</dbReference>
<organism evidence="2 3">
    <name type="scientific">Stenotrophomonas capsici</name>
    <dbReference type="NCBI Taxonomy" id="3110230"/>
    <lineage>
        <taxon>Bacteria</taxon>
        <taxon>Pseudomonadati</taxon>
        <taxon>Pseudomonadota</taxon>
        <taxon>Gammaproteobacteria</taxon>
        <taxon>Lysobacterales</taxon>
        <taxon>Lysobacteraceae</taxon>
        <taxon>Stenotrophomonas</taxon>
    </lineage>
</organism>
<gene>
    <name evidence="2" type="ORF">VA603_07620</name>
</gene>
<accession>A0ABU5V2J5</accession>
<sequence>MQFALLTIDGSDLGAAQVELLQPSERGLLRGQLVCRTCRGPAHFRRRSTNGNAACFAARHVSGCPEAVLSDSPWPEPGDEEVARWEANENVIALAIDGAEDATEPDDSTARVRTPGQGAHRYARTGPAFGSTIQRGATNLLRQLVNWPTFKTSSVNMRLPSGELVPVHTFFSRVRDASREGHVGHLRGFWGLVHTLDDWNGRGLWINSPPAYNLDSLRLFLPSSIHPAIIEKFGLASIDELRGRYVLLIDTARISGGNRFMADVYQVERFATIPKPENDPND</sequence>
<dbReference type="EMBL" id="JAYFUH010000085">
    <property type="protein sequence ID" value="MEA5667392.1"/>
    <property type="molecule type" value="Genomic_DNA"/>
</dbReference>
<feature type="region of interest" description="Disordered" evidence="1">
    <location>
        <begin position="101"/>
        <end position="125"/>
    </location>
</feature>
<comment type="caution">
    <text evidence="2">The sequence shown here is derived from an EMBL/GenBank/DDBJ whole genome shotgun (WGS) entry which is preliminary data.</text>
</comment>
<evidence type="ECO:0000313" key="3">
    <source>
        <dbReference type="Proteomes" id="UP001301653"/>
    </source>
</evidence>
<keyword evidence="3" id="KW-1185">Reference proteome</keyword>
<evidence type="ECO:0000313" key="2">
    <source>
        <dbReference type="EMBL" id="MEA5667392.1"/>
    </source>
</evidence>
<proteinExistence type="predicted"/>
<reference evidence="2 3" key="1">
    <citation type="submission" date="2023-12" db="EMBL/GenBank/DDBJ databases">
        <title>Stenotrophomonas guangdongensis sp. nov., isolated from wilted pepper plants (Capsicum annuum).</title>
        <authorList>
            <person name="Qiu M."/>
            <person name="Li Y."/>
            <person name="Liu Q."/>
            <person name="Zhang X."/>
            <person name="Huang Y."/>
            <person name="Guo R."/>
            <person name="Hu M."/>
            <person name="Zhou J."/>
            <person name="Zhou X."/>
        </authorList>
    </citation>
    <scope>NUCLEOTIDE SEQUENCE [LARGE SCALE GENOMIC DNA]</scope>
    <source>
        <strain evidence="2 3">MH1</strain>
    </source>
</reference>
<evidence type="ECO:0000256" key="1">
    <source>
        <dbReference type="SAM" id="MobiDB-lite"/>
    </source>
</evidence>